<feature type="region of interest" description="Disordered" evidence="1">
    <location>
        <begin position="378"/>
        <end position="431"/>
    </location>
</feature>
<feature type="compositionally biased region" description="Low complexity" evidence="1">
    <location>
        <begin position="397"/>
        <end position="414"/>
    </location>
</feature>
<dbReference type="VEuPathDB" id="CryptoDB:Vbra_11411"/>
<feature type="region of interest" description="Disordered" evidence="1">
    <location>
        <begin position="104"/>
        <end position="136"/>
    </location>
</feature>
<accession>A0A0G4ED03</accession>
<dbReference type="EMBL" id="CDMY01000198">
    <property type="protein sequence ID" value="CEL93875.1"/>
    <property type="molecule type" value="Genomic_DNA"/>
</dbReference>
<evidence type="ECO:0000256" key="1">
    <source>
        <dbReference type="SAM" id="MobiDB-lite"/>
    </source>
</evidence>
<feature type="compositionally biased region" description="Basic and acidic residues" evidence="1">
    <location>
        <begin position="416"/>
        <end position="431"/>
    </location>
</feature>
<proteinExistence type="predicted"/>
<feature type="region of interest" description="Disordered" evidence="1">
    <location>
        <begin position="150"/>
        <end position="176"/>
    </location>
</feature>
<gene>
    <name evidence="2" type="ORF">Vbra_11411</name>
</gene>
<dbReference type="InParanoid" id="A0A0G4ED03"/>
<evidence type="ECO:0000313" key="3">
    <source>
        <dbReference type="Proteomes" id="UP000041254"/>
    </source>
</evidence>
<organism evidence="2 3">
    <name type="scientific">Vitrella brassicaformis (strain CCMP3155)</name>
    <dbReference type="NCBI Taxonomy" id="1169540"/>
    <lineage>
        <taxon>Eukaryota</taxon>
        <taxon>Sar</taxon>
        <taxon>Alveolata</taxon>
        <taxon>Colpodellida</taxon>
        <taxon>Vitrellaceae</taxon>
        <taxon>Vitrella</taxon>
    </lineage>
</organism>
<protein>
    <submittedName>
        <fullName evidence="2">Uncharacterized protein</fullName>
    </submittedName>
</protein>
<dbReference type="AlphaFoldDB" id="A0A0G4ED03"/>
<reference evidence="2 3" key="1">
    <citation type="submission" date="2014-11" db="EMBL/GenBank/DDBJ databases">
        <authorList>
            <person name="Zhu J."/>
            <person name="Qi W."/>
            <person name="Song R."/>
        </authorList>
    </citation>
    <scope>NUCLEOTIDE SEQUENCE [LARGE SCALE GENOMIC DNA]</scope>
</reference>
<keyword evidence="3" id="KW-1185">Reference proteome</keyword>
<evidence type="ECO:0000313" key="2">
    <source>
        <dbReference type="EMBL" id="CEL93875.1"/>
    </source>
</evidence>
<name>A0A0G4ED03_VITBC</name>
<sequence length="431" mass="47929">MRGILDVLPPQMLAQITPLLRTLLNDATEMLMGEEPQHHTVEADLWDDAYTQRLLRDCLCSIGYEPWGEAASQPGSDPSHLVLTKLDYRFVDAQRAIDEKASLHNYPVEPSRSTTQVTPALSVDMQQPPNDPMDDQVDQAEMTAGLQPEMGTTEEDQQGEGAGNGAAAGDGLVHDTEPVEDENANATRHWVCNSGGKAYREEPASMRVLHAALFKLLLGNVEGRIKWRKRELVAQHHLHQGVAQYRFHVNTRIRFSKRKKKRGRWGWTVLVQHRDTQGLSEFSLDTPDSITREDLQSALSEVEALMAMPACHEWLEGIIYFESRGSSSNTAILLQRHNIVNAPGEWVKQETVLATGNFDRLDRLVQVLQGCGIRDLHKKRRPIERSPSPPSKRPAQEAEAAAPVAGAESGAAASIKVEDEHDCEHEMTNGA</sequence>
<dbReference type="Proteomes" id="UP000041254">
    <property type="component" value="Unassembled WGS sequence"/>
</dbReference>